<name>A0ABM9C0Q7_9BACL</name>
<organism evidence="2 3">
    <name type="scientific">Paenibacillus plantiphilus</name>
    <dbReference type="NCBI Taxonomy" id="2905650"/>
    <lineage>
        <taxon>Bacteria</taxon>
        <taxon>Bacillati</taxon>
        <taxon>Bacillota</taxon>
        <taxon>Bacilli</taxon>
        <taxon>Bacillales</taxon>
        <taxon>Paenibacillaceae</taxon>
        <taxon>Paenibacillus</taxon>
    </lineage>
</organism>
<reference evidence="2" key="1">
    <citation type="submission" date="2022-01" db="EMBL/GenBank/DDBJ databases">
        <authorList>
            <person name="Criscuolo A."/>
        </authorList>
    </citation>
    <scope>NUCLEOTIDE SEQUENCE</scope>
    <source>
        <strain evidence="2">CIP111893</strain>
    </source>
</reference>
<keyword evidence="1" id="KW-0732">Signal</keyword>
<dbReference type="Proteomes" id="UP000838686">
    <property type="component" value="Unassembled WGS sequence"/>
</dbReference>
<dbReference type="Pfam" id="PF13028">
    <property type="entry name" value="DUF3889"/>
    <property type="match status" value="1"/>
</dbReference>
<accession>A0ABM9C0Q7</accession>
<keyword evidence="3" id="KW-1185">Reference proteome</keyword>
<dbReference type="RefSeq" id="WP_236339246.1">
    <property type="nucleotide sequence ID" value="NZ_CAKMMF010000004.1"/>
</dbReference>
<evidence type="ECO:0000313" key="3">
    <source>
        <dbReference type="Proteomes" id="UP000838686"/>
    </source>
</evidence>
<dbReference type="InterPro" id="IPR024987">
    <property type="entry name" value="DUF3889"/>
</dbReference>
<evidence type="ECO:0000313" key="2">
    <source>
        <dbReference type="EMBL" id="CAH1197726.1"/>
    </source>
</evidence>
<evidence type="ECO:0000256" key="1">
    <source>
        <dbReference type="SAM" id="SignalP"/>
    </source>
</evidence>
<dbReference type="Gene3D" id="3.10.450.390">
    <property type="entry name" value="Protein of unknown function DUF3889"/>
    <property type="match status" value="1"/>
</dbReference>
<evidence type="ECO:0008006" key="4">
    <source>
        <dbReference type="Google" id="ProtNLM"/>
    </source>
</evidence>
<protein>
    <recommendedName>
        <fullName evidence="4">DUF3889 domain-containing protein</fullName>
    </recommendedName>
</protein>
<dbReference type="EMBL" id="CAKMMF010000004">
    <property type="protein sequence ID" value="CAH1197726.1"/>
    <property type="molecule type" value="Genomic_DNA"/>
</dbReference>
<proteinExistence type="predicted"/>
<sequence length="115" mass="13526">MRIRGLIVSLMFVMSLLAHSAAVLAEPDYAKWGRLAMEEAAKRFKTDIVDYKYEGKKEQNGGVISQHFRLLLREGKREFGVAVTIWFHRDTEKVIRIQMKEIDDLRRNNETDWLE</sequence>
<feature type="signal peptide" evidence="1">
    <location>
        <begin position="1"/>
        <end position="20"/>
    </location>
</feature>
<feature type="chain" id="PRO_5046727582" description="DUF3889 domain-containing protein" evidence="1">
    <location>
        <begin position="21"/>
        <end position="115"/>
    </location>
</feature>
<gene>
    <name evidence="2" type="ORF">PAECIP111893_00916</name>
</gene>
<comment type="caution">
    <text evidence="2">The sequence shown here is derived from an EMBL/GenBank/DDBJ whole genome shotgun (WGS) entry which is preliminary data.</text>
</comment>